<dbReference type="EMBL" id="JAFVMF010000048">
    <property type="protein sequence ID" value="MBO1362079.1"/>
    <property type="molecule type" value="Genomic_DNA"/>
</dbReference>
<comment type="caution">
    <text evidence="2">The sequence shown here is derived from an EMBL/GenBank/DDBJ whole genome shotgun (WGS) entry which is preliminary data.</text>
</comment>
<protein>
    <submittedName>
        <fullName evidence="2">Uncharacterized protein</fullName>
    </submittedName>
</protein>
<accession>A0ABS3M1L4</accession>
<evidence type="ECO:0000256" key="1">
    <source>
        <dbReference type="SAM" id="Coils"/>
    </source>
</evidence>
<evidence type="ECO:0000313" key="3">
    <source>
        <dbReference type="Proteomes" id="UP000664771"/>
    </source>
</evidence>
<name>A0ABS3M1L4_9PROT</name>
<dbReference type="RefSeq" id="WP_207884178.1">
    <property type="nucleotide sequence ID" value="NZ_JAFVMF010000048.1"/>
</dbReference>
<organism evidence="2 3">
    <name type="scientific">Acetobacter sacchari</name>
    <dbReference type="NCBI Taxonomy" id="2661687"/>
    <lineage>
        <taxon>Bacteria</taxon>
        <taxon>Pseudomonadati</taxon>
        <taxon>Pseudomonadota</taxon>
        <taxon>Alphaproteobacteria</taxon>
        <taxon>Acetobacterales</taxon>
        <taxon>Acetobacteraceae</taxon>
        <taxon>Acetobacter</taxon>
    </lineage>
</organism>
<proteinExistence type="predicted"/>
<gene>
    <name evidence="2" type="ORF">J2D73_20080</name>
</gene>
<keyword evidence="1" id="KW-0175">Coiled coil</keyword>
<dbReference type="Proteomes" id="UP000664771">
    <property type="component" value="Unassembled WGS sequence"/>
</dbReference>
<evidence type="ECO:0000313" key="2">
    <source>
        <dbReference type="EMBL" id="MBO1362079.1"/>
    </source>
</evidence>
<reference evidence="2 3" key="1">
    <citation type="submission" date="2021-03" db="EMBL/GenBank/DDBJ databases">
        <title>The complete genome sequence of Acetobacter sacchari TBRC 11175.</title>
        <authorList>
            <person name="Charoenyingcharoen P."/>
            <person name="Yukphan P."/>
        </authorList>
    </citation>
    <scope>NUCLEOTIDE SEQUENCE [LARGE SCALE GENOMIC DNA]</scope>
    <source>
        <strain evidence="2 3">TBRC 11175</strain>
    </source>
</reference>
<keyword evidence="3" id="KW-1185">Reference proteome</keyword>
<feature type="coiled-coil region" evidence="1">
    <location>
        <begin position="104"/>
        <end position="131"/>
    </location>
</feature>
<sequence>MTTPTPYVLTLPLTDEQRQAFVDFRCYAADLEETIRAIATPADATLPVVAKLLQADIDALKPDPDEDDYEIDGIESIITGPNKDIDGVAVVALTDAQAAIAAAVAEKDAEIARLNAELSGFRAELSELVAKEVAALAAPDAGAAS</sequence>